<dbReference type="KEGG" id="schv:BRCON_0419"/>
<evidence type="ECO:0000313" key="1">
    <source>
        <dbReference type="EMBL" id="AXA35196.1"/>
    </source>
</evidence>
<evidence type="ECO:0008006" key="3">
    <source>
        <dbReference type="Google" id="ProtNLM"/>
    </source>
</evidence>
<reference evidence="1 2" key="1">
    <citation type="submission" date="2018-05" db="EMBL/GenBank/DDBJ databases">
        <title>A metagenomic window into the 2 km-deep terrestrial subsurface aquifer revealed taxonomically and functionally diverse microbial community comprising novel uncultured bacterial lineages.</title>
        <authorList>
            <person name="Kadnikov V.V."/>
            <person name="Mardanov A.V."/>
            <person name="Beletsky A.V."/>
            <person name="Banks D."/>
            <person name="Pimenov N.V."/>
            <person name="Frank Y.A."/>
            <person name="Karnachuk O.V."/>
            <person name="Ravin N.V."/>
        </authorList>
    </citation>
    <scope>NUCLEOTIDE SEQUENCE [LARGE SCALE GENOMIC DNA]</scope>
    <source>
        <strain evidence="1">BY</strain>
    </source>
</reference>
<name>A0A2Z4Y2S8_SUMC1</name>
<proteinExistence type="predicted"/>
<evidence type="ECO:0000313" key="2">
    <source>
        <dbReference type="Proteomes" id="UP000262583"/>
    </source>
</evidence>
<dbReference type="Proteomes" id="UP000262583">
    <property type="component" value="Chromosome"/>
</dbReference>
<dbReference type="AlphaFoldDB" id="A0A2Z4Y2S8"/>
<gene>
    <name evidence="1" type="ORF">BRCON_0419</name>
</gene>
<dbReference type="PROSITE" id="PS51257">
    <property type="entry name" value="PROKAR_LIPOPROTEIN"/>
    <property type="match status" value="1"/>
</dbReference>
<sequence length="136" mass="14908">MRRAHKITLGWLLLSGFVVVTVLGLSGCGQQRELTFSSVPVTLTGFKSDLPTTTSAVRVGKRIEETALIPSGKLSELEAVVARMRKEGWRQMSSDIRVNEVYYMFEKDGVRVELTHRPNSGITIVASRSATEGSAP</sequence>
<accession>A0A2Z4Y2S8</accession>
<dbReference type="EMBL" id="CP030759">
    <property type="protein sequence ID" value="AXA35196.1"/>
    <property type="molecule type" value="Genomic_DNA"/>
</dbReference>
<organism evidence="1 2">
    <name type="scientific">Sumerlaea chitinivorans</name>
    <dbReference type="NCBI Taxonomy" id="2250252"/>
    <lineage>
        <taxon>Bacteria</taxon>
        <taxon>Candidatus Sumerlaeota</taxon>
        <taxon>Candidatus Sumerlaeia</taxon>
        <taxon>Candidatus Sumerlaeales</taxon>
        <taxon>Candidatus Sumerlaeaceae</taxon>
        <taxon>Candidatus Sumerlaea</taxon>
    </lineage>
</organism>
<protein>
    <recommendedName>
        <fullName evidence="3">Lipoprotein</fullName>
    </recommendedName>
</protein>